<organism evidence="1 2">
    <name type="scientific">Synchytrium endobioticum</name>
    <dbReference type="NCBI Taxonomy" id="286115"/>
    <lineage>
        <taxon>Eukaryota</taxon>
        <taxon>Fungi</taxon>
        <taxon>Fungi incertae sedis</taxon>
        <taxon>Chytridiomycota</taxon>
        <taxon>Chytridiomycota incertae sedis</taxon>
        <taxon>Chytridiomycetes</taxon>
        <taxon>Synchytriales</taxon>
        <taxon>Synchytriaceae</taxon>
        <taxon>Synchytrium</taxon>
    </lineage>
</organism>
<sequence length="99" mass="11321">MVYPRGRSLRIRYLMNMTWRDLVELKSPIPMATMTCLSPDNLWPIDSSPMLTIPSNTLSSSPIRIPPVQQVTGWLDVMGDKVFFYTCTPGGTWHVMDIF</sequence>
<gene>
    <name evidence="1" type="ORF">SeLEV6574_g06699</name>
</gene>
<protein>
    <submittedName>
        <fullName evidence="1">Uncharacterized protein</fullName>
    </submittedName>
</protein>
<dbReference type="Proteomes" id="UP000320475">
    <property type="component" value="Unassembled WGS sequence"/>
</dbReference>
<proteinExistence type="predicted"/>
<name>A0A507CKK4_9FUNG</name>
<evidence type="ECO:0000313" key="2">
    <source>
        <dbReference type="Proteomes" id="UP000320475"/>
    </source>
</evidence>
<reference evidence="1 2" key="1">
    <citation type="journal article" date="2019" name="Sci. Rep.">
        <title>Comparative genomics of chytrid fungi reveal insights into the obligate biotrophic and pathogenic lifestyle of Synchytrium endobioticum.</title>
        <authorList>
            <person name="van de Vossenberg B.T.L.H."/>
            <person name="Warris S."/>
            <person name="Nguyen H.D.T."/>
            <person name="van Gent-Pelzer M.P.E."/>
            <person name="Joly D.L."/>
            <person name="van de Geest H.C."/>
            <person name="Bonants P.J.M."/>
            <person name="Smith D.S."/>
            <person name="Levesque C.A."/>
            <person name="van der Lee T.A.J."/>
        </authorList>
    </citation>
    <scope>NUCLEOTIDE SEQUENCE [LARGE SCALE GENOMIC DNA]</scope>
    <source>
        <strain evidence="1 2">LEV6574</strain>
    </source>
</reference>
<accession>A0A507CKK4</accession>
<comment type="caution">
    <text evidence="1">The sequence shown here is derived from an EMBL/GenBank/DDBJ whole genome shotgun (WGS) entry which is preliminary data.</text>
</comment>
<dbReference type="EMBL" id="QEAM01000400">
    <property type="protein sequence ID" value="TPX40291.1"/>
    <property type="molecule type" value="Genomic_DNA"/>
</dbReference>
<dbReference type="AlphaFoldDB" id="A0A507CKK4"/>
<evidence type="ECO:0000313" key="1">
    <source>
        <dbReference type="EMBL" id="TPX40291.1"/>
    </source>
</evidence>